<dbReference type="GO" id="GO:0004803">
    <property type="term" value="F:transposase activity"/>
    <property type="evidence" value="ECO:0007669"/>
    <property type="project" value="InterPro"/>
</dbReference>
<dbReference type="EMBL" id="QXHD01000004">
    <property type="protein sequence ID" value="NEZ57979.1"/>
    <property type="molecule type" value="Genomic_DNA"/>
</dbReference>
<feature type="domain" description="Transposase IS4-like" evidence="1">
    <location>
        <begin position="11"/>
        <end position="162"/>
    </location>
</feature>
<dbReference type="Pfam" id="PF01609">
    <property type="entry name" value="DDE_Tnp_1"/>
    <property type="match status" value="1"/>
</dbReference>
<protein>
    <submittedName>
        <fullName evidence="2">ISAs1 family transposase</fullName>
    </submittedName>
</protein>
<keyword evidence="3" id="KW-1185">Reference proteome</keyword>
<dbReference type="AlphaFoldDB" id="A0A6M0RP91"/>
<comment type="caution">
    <text evidence="2">The sequence shown here is derived from an EMBL/GenBank/DDBJ whole genome shotgun (WGS) entry which is preliminary data.</text>
</comment>
<dbReference type="PANTHER" id="PTHR30298">
    <property type="entry name" value="H REPEAT-ASSOCIATED PREDICTED TRANSPOSASE"/>
    <property type="match status" value="1"/>
</dbReference>
<dbReference type="NCBIfam" id="NF033564">
    <property type="entry name" value="transpos_ISAs1"/>
    <property type="match status" value="1"/>
</dbReference>
<evidence type="ECO:0000313" key="3">
    <source>
        <dbReference type="Proteomes" id="UP000481033"/>
    </source>
</evidence>
<dbReference type="InterPro" id="IPR047647">
    <property type="entry name" value="ISAs1_transpos"/>
</dbReference>
<dbReference type="InterPro" id="IPR051698">
    <property type="entry name" value="Transposase_11-like"/>
</dbReference>
<dbReference type="GO" id="GO:0006313">
    <property type="term" value="P:DNA transposition"/>
    <property type="evidence" value="ECO:0007669"/>
    <property type="project" value="InterPro"/>
</dbReference>
<proteinExistence type="predicted"/>
<dbReference type="PANTHER" id="PTHR30298:SF0">
    <property type="entry name" value="PROTEIN YBFL-RELATED"/>
    <property type="match status" value="1"/>
</dbReference>
<accession>A0A6M0RP91</accession>
<dbReference type="GO" id="GO:0003677">
    <property type="term" value="F:DNA binding"/>
    <property type="evidence" value="ECO:0007669"/>
    <property type="project" value="InterPro"/>
</dbReference>
<organism evidence="2 3">
    <name type="scientific">Adonisia turfae CCMR0081</name>
    <dbReference type="NCBI Taxonomy" id="2292702"/>
    <lineage>
        <taxon>Bacteria</taxon>
        <taxon>Bacillati</taxon>
        <taxon>Cyanobacteriota</taxon>
        <taxon>Adonisia</taxon>
        <taxon>Adonisia turfae</taxon>
    </lineage>
</organism>
<name>A0A6M0RP91_9CYAN</name>
<evidence type="ECO:0000259" key="1">
    <source>
        <dbReference type="Pfam" id="PF01609"/>
    </source>
</evidence>
<gene>
    <name evidence="2" type="ORF">DXZ20_20485</name>
</gene>
<evidence type="ECO:0000313" key="2">
    <source>
        <dbReference type="EMBL" id="NEZ57979.1"/>
    </source>
</evidence>
<sequence>MLSMPKKTTEQIIDDDNDYVITLKANQPTLYQQAQLTVNAAIQASDYDQFIEIDTSRNRYVCWIVNVVKDLTNIDLDWPGLSSIIEVTRCGLREGNLFHEVHYYISSLQATAESFAQGIRGHWGIENLVHWVKDVVMGEDHAPFAAFNAATNWSIIRNMVINVARHNGYHSLTKARRFLAHDIPTILSFLK</sequence>
<reference evidence="2 3" key="1">
    <citation type="journal article" date="2020" name="Microb. Ecol.">
        <title>Ecogenomics of the Marine Benthic Filamentous Cyanobacterium Adonisia.</title>
        <authorList>
            <person name="Walter J.M."/>
            <person name="Coutinho F.H."/>
            <person name="Leomil L."/>
            <person name="Hargreaves P.I."/>
            <person name="Campeao M.E."/>
            <person name="Vieira V.V."/>
            <person name="Silva B.S."/>
            <person name="Fistarol G.O."/>
            <person name="Salomon P.S."/>
            <person name="Sawabe T."/>
            <person name="Mino S."/>
            <person name="Hosokawa M."/>
            <person name="Miyashita H."/>
            <person name="Maruyama F."/>
            <person name="van Verk M.C."/>
            <person name="Dutilh B.E."/>
            <person name="Thompson C.C."/>
            <person name="Thompson F.L."/>
        </authorList>
    </citation>
    <scope>NUCLEOTIDE SEQUENCE [LARGE SCALE GENOMIC DNA]</scope>
    <source>
        <strain evidence="2 3">CCMR0081</strain>
    </source>
</reference>
<dbReference type="Proteomes" id="UP000481033">
    <property type="component" value="Unassembled WGS sequence"/>
</dbReference>
<dbReference type="InterPro" id="IPR002559">
    <property type="entry name" value="Transposase_11"/>
</dbReference>